<accession>A0AAD7NXR8</accession>
<feature type="region of interest" description="Disordered" evidence="1">
    <location>
        <begin position="120"/>
        <end position="141"/>
    </location>
</feature>
<reference evidence="2" key="1">
    <citation type="submission" date="2023-03" db="EMBL/GenBank/DDBJ databases">
        <title>Massive genome expansion in bonnet fungi (Mycena s.s.) driven by repeated elements and novel gene families across ecological guilds.</title>
        <authorList>
            <consortium name="Lawrence Berkeley National Laboratory"/>
            <person name="Harder C.B."/>
            <person name="Miyauchi S."/>
            <person name="Viragh M."/>
            <person name="Kuo A."/>
            <person name="Thoen E."/>
            <person name="Andreopoulos B."/>
            <person name="Lu D."/>
            <person name="Skrede I."/>
            <person name="Drula E."/>
            <person name="Henrissat B."/>
            <person name="Morin E."/>
            <person name="Kohler A."/>
            <person name="Barry K."/>
            <person name="LaButti K."/>
            <person name="Morin E."/>
            <person name="Salamov A."/>
            <person name="Lipzen A."/>
            <person name="Mereny Z."/>
            <person name="Hegedus B."/>
            <person name="Baldrian P."/>
            <person name="Stursova M."/>
            <person name="Weitz H."/>
            <person name="Taylor A."/>
            <person name="Grigoriev I.V."/>
            <person name="Nagy L.G."/>
            <person name="Martin F."/>
            <person name="Kauserud H."/>
        </authorList>
    </citation>
    <scope>NUCLEOTIDE SEQUENCE</scope>
    <source>
        <strain evidence="2">CBHHK188m</strain>
    </source>
</reference>
<evidence type="ECO:0000313" key="3">
    <source>
        <dbReference type="Proteomes" id="UP001215280"/>
    </source>
</evidence>
<evidence type="ECO:0000256" key="1">
    <source>
        <dbReference type="SAM" id="MobiDB-lite"/>
    </source>
</evidence>
<feature type="compositionally biased region" description="Acidic residues" evidence="1">
    <location>
        <begin position="184"/>
        <end position="199"/>
    </location>
</feature>
<gene>
    <name evidence="2" type="ORF">DFH07DRAFT_793911</name>
</gene>
<name>A0AAD7NXR8_9AGAR</name>
<protein>
    <submittedName>
        <fullName evidence="2">Uncharacterized protein</fullName>
    </submittedName>
</protein>
<proteinExistence type="predicted"/>
<organism evidence="2 3">
    <name type="scientific">Mycena maculata</name>
    <dbReference type="NCBI Taxonomy" id="230809"/>
    <lineage>
        <taxon>Eukaryota</taxon>
        <taxon>Fungi</taxon>
        <taxon>Dikarya</taxon>
        <taxon>Basidiomycota</taxon>
        <taxon>Agaricomycotina</taxon>
        <taxon>Agaricomycetes</taxon>
        <taxon>Agaricomycetidae</taxon>
        <taxon>Agaricales</taxon>
        <taxon>Marasmiineae</taxon>
        <taxon>Mycenaceae</taxon>
        <taxon>Mycena</taxon>
    </lineage>
</organism>
<dbReference type="Proteomes" id="UP001215280">
    <property type="component" value="Unassembled WGS sequence"/>
</dbReference>
<feature type="region of interest" description="Disordered" evidence="1">
    <location>
        <begin position="170"/>
        <end position="199"/>
    </location>
</feature>
<sequence length="199" mass="22329">MYKANKTSAYLPTLSAEDRQAIRAQVRLDDGSGANREQKHAQIKYMKEVVDNNKRRDNERKERVEKTKQVLANTTAIASPQDLDTAFQIGRGMKGYLSMAALDLQLDWHIANAVKESPNSQETSAFGIPKAKTGANGRGNRENRYTYLREAISKRANILERIAAAPGKVVDEAPGEEVFPSPMEVDDDGEYSEDDYYER</sequence>
<comment type="caution">
    <text evidence="2">The sequence shown here is derived from an EMBL/GenBank/DDBJ whole genome shotgun (WGS) entry which is preliminary data.</text>
</comment>
<dbReference type="AlphaFoldDB" id="A0AAD7NXR8"/>
<keyword evidence="3" id="KW-1185">Reference proteome</keyword>
<dbReference type="EMBL" id="JARJLG010000006">
    <property type="protein sequence ID" value="KAJ7780137.1"/>
    <property type="molecule type" value="Genomic_DNA"/>
</dbReference>
<evidence type="ECO:0000313" key="2">
    <source>
        <dbReference type="EMBL" id="KAJ7780137.1"/>
    </source>
</evidence>